<organism evidence="2">
    <name type="scientific">Tanacetum cinerariifolium</name>
    <name type="common">Dalmatian daisy</name>
    <name type="synonym">Chrysanthemum cinerariifolium</name>
    <dbReference type="NCBI Taxonomy" id="118510"/>
    <lineage>
        <taxon>Eukaryota</taxon>
        <taxon>Viridiplantae</taxon>
        <taxon>Streptophyta</taxon>
        <taxon>Embryophyta</taxon>
        <taxon>Tracheophyta</taxon>
        <taxon>Spermatophyta</taxon>
        <taxon>Magnoliopsida</taxon>
        <taxon>eudicotyledons</taxon>
        <taxon>Gunneridae</taxon>
        <taxon>Pentapetalae</taxon>
        <taxon>asterids</taxon>
        <taxon>campanulids</taxon>
        <taxon>Asterales</taxon>
        <taxon>Asteraceae</taxon>
        <taxon>Asteroideae</taxon>
        <taxon>Anthemideae</taxon>
        <taxon>Anthemidinae</taxon>
        <taxon>Tanacetum</taxon>
    </lineage>
</organism>
<reference evidence="2" key="1">
    <citation type="journal article" date="2019" name="Sci. Rep.">
        <title>Draft genome of Tanacetum cinerariifolium, the natural source of mosquito coil.</title>
        <authorList>
            <person name="Yamashiro T."/>
            <person name="Shiraishi A."/>
            <person name="Satake H."/>
            <person name="Nakayama K."/>
        </authorList>
    </citation>
    <scope>NUCLEOTIDE SEQUENCE</scope>
</reference>
<evidence type="ECO:0008006" key="3">
    <source>
        <dbReference type="Google" id="ProtNLM"/>
    </source>
</evidence>
<feature type="compositionally biased region" description="Basic and acidic residues" evidence="1">
    <location>
        <begin position="403"/>
        <end position="413"/>
    </location>
</feature>
<feature type="region of interest" description="Disordered" evidence="1">
    <location>
        <begin position="399"/>
        <end position="423"/>
    </location>
</feature>
<dbReference type="AlphaFoldDB" id="A0A699H6J5"/>
<evidence type="ECO:0000256" key="1">
    <source>
        <dbReference type="SAM" id="MobiDB-lite"/>
    </source>
</evidence>
<feature type="region of interest" description="Disordered" evidence="1">
    <location>
        <begin position="155"/>
        <end position="185"/>
    </location>
</feature>
<comment type="caution">
    <text evidence="2">The sequence shown here is derived from an EMBL/GenBank/DDBJ whole genome shotgun (WGS) entry which is preliminary data.</text>
</comment>
<evidence type="ECO:0000313" key="2">
    <source>
        <dbReference type="EMBL" id="GEX48947.1"/>
    </source>
</evidence>
<gene>
    <name evidence="2" type="ORF">Tci_320922</name>
</gene>
<proteinExistence type="predicted"/>
<accession>A0A699H6J5</accession>
<dbReference type="EMBL" id="BKCJ010111333">
    <property type="protein sequence ID" value="GEX48947.1"/>
    <property type="molecule type" value="Genomic_DNA"/>
</dbReference>
<sequence>MVNPTIYVSCIKQLWSSVSLKKTNDVVRLQALIDRRKVIIIEDSVRQSLRLDDADSIYCLPNEEIFAELARMGLVRNVYSPSKFYMYLRFLKLMINAQIADLSSHNTKYTSPALTQKVFANMRRVGKGFSRVDTPLFDGMLVPQQVHDDVDDAAENEDATNEISVEPTLPSPTPASTPPPQQERILSPSQTCATLTKKDGNLEQDKIAQATEITKLKQRVRRRIHPNRKGEIAELDANEDITLETVDADVQGRLPKSQAHVYHLDLEHTDKVLKVVTAATTINDAPLSKESAPRRRRVVIIQDPEEAATASLSVQSEVKSKDKGKAILVEEPKPLKRQAQIEQDEAYARELEAKLKANINRNEMDFFKGMTYTEIRPIFENHFNSIVAFLKKGEKEIEEEESKESKRKSESSKQKAAKKQRIDEEVEEFKTHLQIFPNDEDDVYTEATPLALKVLVVDYQIHTKHNKPYYKIIRADGTHQLFLSFTSLLRNFDREDLEMMWKIVQERFASSEPKNFSDDFLLNTLKTMFEKPNV</sequence>
<name>A0A699H6J5_TANCI</name>
<protein>
    <recommendedName>
        <fullName evidence="3">Xylulose kinase-1</fullName>
    </recommendedName>
</protein>
<feature type="compositionally biased region" description="Pro residues" evidence="1">
    <location>
        <begin position="169"/>
        <end position="181"/>
    </location>
</feature>